<organism evidence="3 4">
    <name type="scientific">Aeromicrobium marinum DSM 15272</name>
    <dbReference type="NCBI Taxonomy" id="585531"/>
    <lineage>
        <taxon>Bacteria</taxon>
        <taxon>Bacillati</taxon>
        <taxon>Actinomycetota</taxon>
        <taxon>Actinomycetes</taxon>
        <taxon>Propionibacteriales</taxon>
        <taxon>Nocardioidaceae</taxon>
        <taxon>Aeromicrobium</taxon>
    </lineage>
</organism>
<dbReference type="InterPro" id="IPR003399">
    <property type="entry name" value="Mce/MlaD"/>
</dbReference>
<protein>
    <submittedName>
        <fullName evidence="3">Virulence factor Mce family protein</fullName>
    </submittedName>
</protein>
<evidence type="ECO:0000313" key="4">
    <source>
        <dbReference type="Proteomes" id="UP000003111"/>
    </source>
</evidence>
<evidence type="ECO:0000259" key="1">
    <source>
        <dbReference type="Pfam" id="PF02470"/>
    </source>
</evidence>
<dbReference type="InterPro" id="IPR024516">
    <property type="entry name" value="Mce_C"/>
</dbReference>
<dbReference type="InterPro" id="IPR005693">
    <property type="entry name" value="Mce"/>
</dbReference>
<dbReference type="Pfam" id="PF02470">
    <property type="entry name" value="MlaD"/>
    <property type="match status" value="1"/>
</dbReference>
<keyword evidence="4" id="KW-1185">Reference proteome</keyword>
<evidence type="ECO:0000313" key="3">
    <source>
        <dbReference type="EMBL" id="EFQ84378.1"/>
    </source>
</evidence>
<gene>
    <name evidence="3" type="ORF">HMPREF0063_10230</name>
</gene>
<dbReference type="AlphaFoldDB" id="E2S873"/>
<comment type="caution">
    <text evidence="3">The sequence shown here is derived from an EMBL/GenBank/DDBJ whole genome shotgun (WGS) entry which is preliminary data.</text>
</comment>
<feature type="domain" description="Mce/MlaD" evidence="1">
    <location>
        <begin position="29"/>
        <end position="101"/>
    </location>
</feature>
<dbReference type="PRINTS" id="PR01782">
    <property type="entry name" value="MCEVIRFACTOR"/>
</dbReference>
<dbReference type="HOGENOM" id="CLU_026704_2_0_11"/>
<dbReference type="Pfam" id="PF11887">
    <property type="entry name" value="Mce4_CUP1"/>
    <property type="match status" value="1"/>
</dbReference>
<dbReference type="RefSeq" id="WP_007079112.1">
    <property type="nucleotide sequence ID" value="NZ_CM001024.1"/>
</dbReference>
<feature type="domain" description="Mammalian cell entry C-terminal" evidence="2">
    <location>
        <begin position="106"/>
        <end position="284"/>
    </location>
</feature>
<dbReference type="NCBIfam" id="TIGR00996">
    <property type="entry name" value="Mtu_fam_mce"/>
    <property type="match status" value="1"/>
</dbReference>
<reference evidence="3" key="1">
    <citation type="submission" date="2010-08" db="EMBL/GenBank/DDBJ databases">
        <authorList>
            <person name="Muzny D."/>
            <person name="Qin X."/>
            <person name="Buhay C."/>
            <person name="Dugan-Rocha S."/>
            <person name="Ding Y."/>
            <person name="Chen G."/>
            <person name="Hawes A."/>
            <person name="Holder M."/>
            <person name="Jhangiani S."/>
            <person name="Johnson A."/>
            <person name="Khan Z."/>
            <person name="Li Z."/>
            <person name="Liu W."/>
            <person name="Liu X."/>
            <person name="Perez L."/>
            <person name="Shen H."/>
            <person name="Wang Q."/>
            <person name="Watt J."/>
            <person name="Xi L."/>
            <person name="Xin Y."/>
            <person name="Zhou J."/>
            <person name="Deng J."/>
            <person name="Jiang H."/>
            <person name="Liu Y."/>
            <person name="Qu J."/>
            <person name="Song X.-Z."/>
            <person name="Zhang L."/>
            <person name="Villasana D."/>
            <person name="Johnson A."/>
            <person name="Liu J."/>
            <person name="Liyanage D."/>
            <person name="Lorensuhewa L."/>
            <person name="Robinson T."/>
            <person name="Song A."/>
            <person name="Song B.-B."/>
            <person name="Dinh H."/>
            <person name="Thornton R."/>
            <person name="Coyle M."/>
            <person name="Francisco L."/>
            <person name="Jackson L."/>
            <person name="Javaid M."/>
            <person name="Korchina V."/>
            <person name="Kovar C."/>
            <person name="Mata R."/>
            <person name="Mathew T."/>
            <person name="Ngo R."/>
            <person name="Nguyen L."/>
            <person name="Nguyen N."/>
            <person name="Okwuonu G."/>
            <person name="Ongeri F."/>
            <person name="Pham C."/>
            <person name="Simmons D."/>
            <person name="Wilczek-Boney K."/>
            <person name="Hale W."/>
            <person name="Jakkamsetti A."/>
            <person name="Pham P."/>
            <person name="Ruth R."/>
            <person name="San Lucas F."/>
            <person name="Warren J."/>
            <person name="Zhang J."/>
            <person name="Zhao Z."/>
            <person name="Zhou C."/>
            <person name="Zhu D."/>
            <person name="Lee S."/>
            <person name="Bess C."/>
            <person name="Blankenburg K."/>
            <person name="Forbes L."/>
            <person name="Fu Q."/>
            <person name="Gubbala S."/>
            <person name="Hirani K."/>
            <person name="Jayaseelan J.C."/>
            <person name="Lara F."/>
            <person name="Munidasa M."/>
            <person name="Palculict T."/>
            <person name="Patil S."/>
            <person name="Pu L.-L."/>
            <person name="Saada N."/>
            <person name="Tang L."/>
            <person name="Weissenberger G."/>
            <person name="Zhu Y."/>
            <person name="Hemphill L."/>
            <person name="Shang Y."/>
            <person name="Youmans B."/>
            <person name="Ayvaz T."/>
            <person name="Ross M."/>
            <person name="Santibanez J."/>
            <person name="Aqrawi P."/>
            <person name="Gross S."/>
            <person name="Joshi V."/>
            <person name="Fowler G."/>
            <person name="Nazareth L."/>
            <person name="Reid J."/>
            <person name="Worley K."/>
            <person name="Petrosino J."/>
            <person name="Highlander S."/>
            <person name="Gibbs R."/>
        </authorList>
    </citation>
    <scope>NUCLEOTIDE SEQUENCE [LARGE SCALE GENOMIC DNA]</scope>
    <source>
        <strain evidence="3">DSM 15272</strain>
    </source>
</reference>
<dbReference type="eggNOG" id="COG1463">
    <property type="taxonomic scope" value="Bacteria"/>
</dbReference>
<accession>E2S873</accession>
<dbReference type="PANTHER" id="PTHR33371:SF18">
    <property type="entry name" value="MCE-FAMILY PROTEIN MCE3C"/>
    <property type="match status" value="1"/>
</dbReference>
<dbReference type="InterPro" id="IPR052336">
    <property type="entry name" value="MlaD_Phospholipid_Transporter"/>
</dbReference>
<evidence type="ECO:0000259" key="2">
    <source>
        <dbReference type="Pfam" id="PF11887"/>
    </source>
</evidence>
<sequence>MIGTVTLVVVMIVAYRFDQLPFIASDRVVSADFSEIGTLRPGDDVLVSGATVGEVRKVEIVDQHVKVTFRVDELDLTIGSSSEARVVTTTLLGQAALEIRPAGDGNLARGDAIGIERTSSPYDITQALSQLTTEIDDIDVSQLSDAVSTAAEVFEDSPEDLRATVDGVTQLADVLAANDAELTNLVGRAREVSGVLADRDAEISTLLRSGDQLLGQLSARRDLVVQLVENVELVATQLSALVADNAEILQPTLDQVNGVLDLLNENRENLEGVLSGVAAYAMVFGEALSSGPFFDAYVANLTEPATLVPVLSDILEGLPQ</sequence>
<dbReference type="GO" id="GO:0005576">
    <property type="term" value="C:extracellular region"/>
    <property type="evidence" value="ECO:0007669"/>
    <property type="project" value="TreeGrafter"/>
</dbReference>
<dbReference type="Proteomes" id="UP000003111">
    <property type="component" value="Unassembled WGS sequence"/>
</dbReference>
<dbReference type="EMBL" id="ACLF03000002">
    <property type="protein sequence ID" value="EFQ84378.1"/>
    <property type="molecule type" value="Genomic_DNA"/>
</dbReference>
<name>E2S873_9ACTN</name>
<proteinExistence type="predicted"/>
<dbReference type="PANTHER" id="PTHR33371">
    <property type="entry name" value="INTERMEMBRANE PHOSPHOLIPID TRANSPORT SYSTEM BINDING PROTEIN MLAD-RELATED"/>
    <property type="match status" value="1"/>
</dbReference>
<dbReference type="STRING" id="585531.HMPREF0063_10230"/>